<feature type="domain" description="Protein kinase" evidence="7">
    <location>
        <begin position="158"/>
        <end position="530"/>
    </location>
</feature>
<evidence type="ECO:0000256" key="1">
    <source>
        <dbReference type="ARBA" id="ARBA00022679"/>
    </source>
</evidence>
<evidence type="ECO:0000256" key="5">
    <source>
        <dbReference type="ARBA" id="ARBA00037982"/>
    </source>
</evidence>
<dbReference type="InterPro" id="IPR011009">
    <property type="entry name" value="Kinase-like_dom_sf"/>
</dbReference>
<accession>A0ABD2QIF2</accession>
<keyword evidence="2" id="KW-0547">Nucleotide-binding</keyword>
<dbReference type="InterPro" id="IPR000719">
    <property type="entry name" value="Prot_kinase_dom"/>
</dbReference>
<dbReference type="EMBL" id="JBJKFK010000234">
    <property type="protein sequence ID" value="KAL3318521.1"/>
    <property type="molecule type" value="Genomic_DNA"/>
</dbReference>
<sequence length="556" mass="61894">MTNSPPAFASTILQSKDSDLEKSTENLHLNFSPLRQRQRSRVMTYSSIDSPFALSRPNFDSSKNSILNSSYENDSPDALSLSNINRSLNGSGYTDHLNHSVSFSRTLEQKASNLSHLITNASNLSMSYRHLFCEDSSPPPEEALSSSKKRKSIHDVMLHTYNSISQQTNCNVESFVRYAEACPEKVNSSTPNRYIKKSCSGKSRTSPTVEKSKYYDPIFNSLHSMSEIFNEVQALSILKHSNIIEYYTSWFEADSIHVQLEYCLGGSLFNLMFPDRVLDTSEIVTNINPDPERLSYSYQMDDSCESVEVQSHSRSALLTSYPTTNGRPSSPSSMVGDSDRQRKLGEKSLLTLAAHITSALHYMHSRWSIVHGDIKPSNILIQFRDPSYYLATIKENLEADAKISAQNLILSETTEQLLFKLADFGRSSKAGEDMDGENLGDGRYLPSLNDPSPPSLAATGRDIFALGVTLYDAAGGLQNAEAWSLFRENKCSLDLSIVPQSLHDLLKSVLRPIAMDRPTASDLLKSEPVNRVMEWEKAAATEGFSDVAVTIVNDEH</sequence>
<keyword evidence="4" id="KW-0067">ATP-binding</keyword>
<protein>
    <submittedName>
        <fullName evidence="8">Mitosis inhibitor protein kinase wee1</fullName>
    </submittedName>
</protein>
<gene>
    <name evidence="8" type="primary">WEE1</name>
    <name evidence="8" type="ORF">Ciccas_002825</name>
</gene>
<dbReference type="GO" id="GO:0005524">
    <property type="term" value="F:ATP binding"/>
    <property type="evidence" value="ECO:0007669"/>
    <property type="project" value="UniProtKB-KW"/>
</dbReference>
<keyword evidence="9" id="KW-1185">Reference proteome</keyword>
<dbReference type="PANTHER" id="PTHR11042:SF190">
    <property type="entry name" value="MITOSIS INHIBITOR PROTEIN KINASE MIK1"/>
    <property type="match status" value="1"/>
</dbReference>
<dbReference type="GO" id="GO:0016301">
    <property type="term" value="F:kinase activity"/>
    <property type="evidence" value="ECO:0007669"/>
    <property type="project" value="UniProtKB-KW"/>
</dbReference>
<evidence type="ECO:0000313" key="9">
    <source>
        <dbReference type="Proteomes" id="UP001626550"/>
    </source>
</evidence>
<dbReference type="Proteomes" id="UP001626550">
    <property type="component" value="Unassembled WGS sequence"/>
</dbReference>
<dbReference type="Gene3D" id="1.10.510.10">
    <property type="entry name" value="Transferase(Phosphotransferase) domain 1"/>
    <property type="match status" value="2"/>
</dbReference>
<evidence type="ECO:0000256" key="4">
    <source>
        <dbReference type="ARBA" id="ARBA00022840"/>
    </source>
</evidence>
<evidence type="ECO:0000313" key="8">
    <source>
        <dbReference type="EMBL" id="KAL3318521.1"/>
    </source>
</evidence>
<keyword evidence="1" id="KW-0808">Transferase</keyword>
<feature type="region of interest" description="Disordered" evidence="6">
    <location>
        <begin position="319"/>
        <end position="340"/>
    </location>
</feature>
<dbReference type="SMART" id="SM00220">
    <property type="entry name" value="S_TKc"/>
    <property type="match status" value="1"/>
</dbReference>
<comment type="caution">
    <text evidence="8">The sequence shown here is derived from an EMBL/GenBank/DDBJ whole genome shotgun (WGS) entry which is preliminary data.</text>
</comment>
<evidence type="ECO:0000256" key="3">
    <source>
        <dbReference type="ARBA" id="ARBA00022777"/>
    </source>
</evidence>
<evidence type="ECO:0000259" key="7">
    <source>
        <dbReference type="PROSITE" id="PS50011"/>
    </source>
</evidence>
<feature type="compositionally biased region" description="Polar residues" evidence="6">
    <location>
        <begin position="319"/>
        <end position="335"/>
    </location>
</feature>
<organism evidence="8 9">
    <name type="scientific">Cichlidogyrus casuarinus</name>
    <dbReference type="NCBI Taxonomy" id="1844966"/>
    <lineage>
        <taxon>Eukaryota</taxon>
        <taxon>Metazoa</taxon>
        <taxon>Spiralia</taxon>
        <taxon>Lophotrochozoa</taxon>
        <taxon>Platyhelminthes</taxon>
        <taxon>Monogenea</taxon>
        <taxon>Monopisthocotylea</taxon>
        <taxon>Dactylogyridea</taxon>
        <taxon>Ancyrocephalidae</taxon>
        <taxon>Cichlidogyrus</taxon>
    </lineage>
</organism>
<dbReference type="Pfam" id="PF07714">
    <property type="entry name" value="PK_Tyr_Ser-Thr"/>
    <property type="match status" value="1"/>
</dbReference>
<dbReference type="PANTHER" id="PTHR11042">
    <property type="entry name" value="EUKARYOTIC TRANSLATION INITIATION FACTOR 2-ALPHA KINASE EIF2-ALPHA KINASE -RELATED"/>
    <property type="match status" value="1"/>
</dbReference>
<dbReference type="SUPFAM" id="SSF56112">
    <property type="entry name" value="Protein kinase-like (PK-like)"/>
    <property type="match status" value="1"/>
</dbReference>
<dbReference type="InterPro" id="IPR001245">
    <property type="entry name" value="Ser-Thr/Tyr_kinase_cat_dom"/>
</dbReference>
<name>A0ABD2QIF2_9PLAT</name>
<dbReference type="AlphaFoldDB" id="A0ABD2QIF2"/>
<dbReference type="InterPro" id="IPR050339">
    <property type="entry name" value="CC_SR_Kinase"/>
</dbReference>
<proteinExistence type="inferred from homology"/>
<reference evidence="8 9" key="1">
    <citation type="submission" date="2024-11" db="EMBL/GenBank/DDBJ databases">
        <title>Adaptive evolution of stress response genes in parasites aligns with host niche diversity.</title>
        <authorList>
            <person name="Hahn C."/>
            <person name="Resl P."/>
        </authorList>
    </citation>
    <scope>NUCLEOTIDE SEQUENCE [LARGE SCALE GENOMIC DNA]</scope>
    <source>
        <strain evidence="8">EGGRZ-B1_66</strain>
        <tissue evidence="8">Body</tissue>
    </source>
</reference>
<keyword evidence="3" id="KW-0418">Kinase</keyword>
<evidence type="ECO:0000256" key="6">
    <source>
        <dbReference type="SAM" id="MobiDB-lite"/>
    </source>
</evidence>
<dbReference type="InterPro" id="IPR008271">
    <property type="entry name" value="Ser/Thr_kinase_AS"/>
</dbReference>
<evidence type="ECO:0000256" key="2">
    <source>
        <dbReference type="ARBA" id="ARBA00022741"/>
    </source>
</evidence>
<dbReference type="PROSITE" id="PS00108">
    <property type="entry name" value="PROTEIN_KINASE_ST"/>
    <property type="match status" value="1"/>
</dbReference>
<comment type="similarity">
    <text evidence="5">Belongs to the protein kinase superfamily. Ser/Thr protein kinase family. GCN2 subfamily.</text>
</comment>
<dbReference type="PROSITE" id="PS50011">
    <property type="entry name" value="PROTEIN_KINASE_DOM"/>
    <property type="match status" value="1"/>
</dbReference>